<dbReference type="AlphaFoldDB" id="A0A921MR61"/>
<reference evidence="1" key="1">
    <citation type="journal article" date="2021" name="PeerJ">
        <title>Extensive microbial diversity within the chicken gut microbiome revealed by metagenomics and culture.</title>
        <authorList>
            <person name="Gilroy R."/>
            <person name="Ravi A."/>
            <person name="Getino M."/>
            <person name="Pursley I."/>
            <person name="Horton D.L."/>
            <person name="Alikhan N.F."/>
            <person name="Baker D."/>
            <person name="Gharbi K."/>
            <person name="Hall N."/>
            <person name="Watson M."/>
            <person name="Adriaenssens E.M."/>
            <person name="Foster-Nyarko E."/>
            <person name="Jarju S."/>
            <person name="Secka A."/>
            <person name="Antonio M."/>
            <person name="Oren A."/>
            <person name="Chaudhuri R.R."/>
            <person name="La Ragione R."/>
            <person name="Hildebrand F."/>
            <person name="Pallen M.J."/>
        </authorList>
    </citation>
    <scope>NUCLEOTIDE SEQUENCE</scope>
    <source>
        <strain evidence="1">CHK121-7720</strain>
    </source>
</reference>
<comment type="caution">
    <text evidence="1">The sequence shown here is derived from an EMBL/GenBank/DDBJ whole genome shotgun (WGS) entry which is preliminary data.</text>
</comment>
<sequence length="176" mass="19422">MKIKKIEQLKSAREMFFPKRYRAVIMPEASQQANEGTAIIWEDFAKFSEGSETSPTPAEVNDQMGLIPSQYTQMPGWGGAGIHQSGGSAYIGFIKSPYGEDTGFITTPPADLSGNSGTYTIRFRARSVLTEGDELLISNFDPESSTPYISSTAIVITNEWTEYTVEMNQGIEKSRL</sequence>
<proteinExistence type="predicted"/>
<name>A0A921MR61_9BACT</name>
<evidence type="ECO:0000313" key="1">
    <source>
        <dbReference type="EMBL" id="HJG88631.1"/>
    </source>
</evidence>
<reference evidence="1" key="2">
    <citation type="submission" date="2021-09" db="EMBL/GenBank/DDBJ databases">
        <authorList>
            <person name="Gilroy R."/>
        </authorList>
    </citation>
    <scope>NUCLEOTIDE SEQUENCE</scope>
    <source>
        <strain evidence="1">CHK121-7720</strain>
    </source>
</reference>
<dbReference type="EMBL" id="DYUD01000014">
    <property type="protein sequence ID" value="HJG88631.1"/>
    <property type="molecule type" value="Genomic_DNA"/>
</dbReference>
<gene>
    <name evidence="1" type="ORF">K8U91_04030</name>
</gene>
<evidence type="ECO:0000313" key="2">
    <source>
        <dbReference type="Proteomes" id="UP000757103"/>
    </source>
</evidence>
<dbReference type="Proteomes" id="UP000757103">
    <property type="component" value="Unassembled WGS sequence"/>
</dbReference>
<accession>A0A921MR61</accession>
<protein>
    <submittedName>
        <fullName evidence="1">Uncharacterized protein</fullName>
    </submittedName>
</protein>
<dbReference type="RefSeq" id="WP_273305683.1">
    <property type="nucleotide sequence ID" value="NZ_DYUD01000014.1"/>
</dbReference>
<organism evidence="1 2">
    <name type="scientific">Barnesiella viscericola</name>
    <dbReference type="NCBI Taxonomy" id="397865"/>
    <lineage>
        <taxon>Bacteria</taxon>
        <taxon>Pseudomonadati</taxon>
        <taxon>Bacteroidota</taxon>
        <taxon>Bacteroidia</taxon>
        <taxon>Bacteroidales</taxon>
        <taxon>Barnesiellaceae</taxon>
        <taxon>Barnesiella</taxon>
    </lineage>
</organism>